<evidence type="ECO:0000313" key="1">
    <source>
        <dbReference type="EMBL" id="ATS92278.1"/>
    </source>
</evidence>
<evidence type="ECO:0000313" key="2">
    <source>
        <dbReference type="Proteomes" id="UP000241675"/>
    </source>
</evidence>
<keyword evidence="2" id="KW-1185">Reference proteome</keyword>
<protein>
    <submittedName>
        <fullName evidence="1">N-acetyl-alpha-d-glucosaminyl l-malate synthase</fullName>
    </submittedName>
</protein>
<accession>A0A2D2W2B0</accession>
<reference evidence="1 2" key="2">
    <citation type="submission" date="2017-11" db="EMBL/GenBank/DDBJ databases">
        <title>Lysogenic conversion of Stenotrophomonas maltophilia by temperate phage DLP4.</title>
        <authorList>
            <person name="Dennis J."/>
            <person name="Stothard P."/>
        </authorList>
    </citation>
    <scope>NUCLEOTIDE SEQUENCE [LARGE SCALE GENOMIC DNA]</scope>
</reference>
<sequence length="484" mass="56044">MKILFDVVYTNRPSVCSTSYLVWELIERLMEWRDDIFFYVTYPPNKINDDDQEFLARHSDRVRLLPVTSEPTDRVSELFSIPRELKKYFVPWNSECWDYDVVVSSRVPMLGAFWPHFARYSGRKMPGTRAVFGLEEMPVLPFRKTVPWHEHLHLQSIASYLHSTGILINNQWTLTELKKVGRDLLSPAQLKKLMTKVHEVVPVRLTRLNLKKDLTVGAEFNVTFVGRVTSTRNVAQVLDLFRKQFAYPIGKTDMRFLISTNSLSMGGTDYGEMDFIDMQMNNRKEFYEFLGKAHVAVNLTHVEDFSLSTWETLLNGVPVIVLDEAWNSFLGPDYPFRVKSQVEAYAMLNAMVKDYPAMYQKFVDWEASYWAAYVDSDKNVTTSEKLIELIDNYETWRDGHLSGDEQGKSYKLELDEFLKDDPQVIDLTAYLKDKNNGTAFHDGKSEFFSLPLAKVPNNHLIKVLAGLRGYRDTNQVGVMVKEQP</sequence>
<dbReference type="Gene3D" id="3.40.50.2000">
    <property type="entry name" value="Glycogen Phosphorylase B"/>
    <property type="match status" value="1"/>
</dbReference>
<dbReference type="Proteomes" id="UP000241675">
    <property type="component" value="Segment"/>
</dbReference>
<name>A0A2D2W2B0_9CAUD</name>
<dbReference type="EMBL" id="MG189906">
    <property type="protein sequence ID" value="ATS92278.1"/>
    <property type="molecule type" value="Genomic_DNA"/>
</dbReference>
<gene>
    <name evidence="1" type="ORF">DLP05_105</name>
</gene>
<organism evidence="1 2">
    <name type="scientific">Stenotrophomonas phage vB_SmaS_DLP_5</name>
    <dbReference type="NCBI Taxonomy" id="2044561"/>
    <lineage>
        <taxon>Viruses</taxon>
        <taxon>Duplodnaviria</taxon>
        <taxon>Heunggongvirae</taxon>
        <taxon>Uroviricota</taxon>
        <taxon>Caudoviricetes</taxon>
        <taxon>Delepquintavirus</taxon>
        <taxon>Delepquintavirus DLP5</taxon>
    </lineage>
</organism>
<dbReference type="SUPFAM" id="SSF53756">
    <property type="entry name" value="UDP-Glycosyltransferase/glycogen phosphorylase"/>
    <property type="match status" value="1"/>
</dbReference>
<proteinExistence type="predicted"/>
<reference evidence="2" key="1">
    <citation type="submission" date="2017-10" db="EMBL/GenBank/DDBJ databases">
        <authorList>
            <person name="Peters D.L."/>
        </authorList>
    </citation>
    <scope>NUCLEOTIDE SEQUENCE [LARGE SCALE GENOMIC DNA]</scope>
</reference>